<organism evidence="2 3">
    <name type="scientific">Penicillium egyptiacum</name>
    <dbReference type="NCBI Taxonomy" id="1303716"/>
    <lineage>
        <taxon>Eukaryota</taxon>
        <taxon>Fungi</taxon>
        <taxon>Dikarya</taxon>
        <taxon>Ascomycota</taxon>
        <taxon>Pezizomycotina</taxon>
        <taxon>Eurotiomycetes</taxon>
        <taxon>Eurotiomycetidae</taxon>
        <taxon>Eurotiales</taxon>
        <taxon>Aspergillaceae</taxon>
        <taxon>Penicillium</taxon>
    </lineage>
</organism>
<evidence type="ECO:0000313" key="3">
    <source>
        <dbReference type="Proteomes" id="UP001154252"/>
    </source>
</evidence>
<dbReference type="Proteomes" id="UP001154252">
    <property type="component" value="Unassembled WGS sequence"/>
</dbReference>
<feature type="region of interest" description="Disordered" evidence="1">
    <location>
        <begin position="41"/>
        <end position="78"/>
    </location>
</feature>
<proteinExistence type="predicted"/>
<comment type="caution">
    <text evidence="2">The sequence shown here is derived from an EMBL/GenBank/DDBJ whole genome shotgun (WGS) entry which is preliminary data.</text>
</comment>
<name>A0A9W4KIQ3_9EURO</name>
<protein>
    <submittedName>
        <fullName evidence="2">Uncharacterized protein</fullName>
    </submittedName>
</protein>
<evidence type="ECO:0000313" key="2">
    <source>
        <dbReference type="EMBL" id="CAG8907942.1"/>
    </source>
</evidence>
<dbReference type="AlphaFoldDB" id="A0A9W4KIQ3"/>
<dbReference type="EMBL" id="CAJVRC010000892">
    <property type="protein sequence ID" value="CAG8907942.1"/>
    <property type="molecule type" value="Genomic_DNA"/>
</dbReference>
<feature type="compositionally biased region" description="Low complexity" evidence="1">
    <location>
        <begin position="41"/>
        <end position="52"/>
    </location>
</feature>
<evidence type="ECO:0000256" key="1">
    <source>
        <dbReference type="SAM" id="MobiDB-lite"/>
    </source>
</evidence>
<reference evidence="2" key="1">
    <citation type="submission" date="2021-07" db="EMBL/GenBank/DDBJ databases">
        <authorList>
            <person name="Branca A.L. A."/>
        </authorList>
    </citation>
    <scope>NUCLEOTIDE SEQUENCE</scope>
</reference>
<accession>A0A9W4KIQ3</accession>
<dbReference type="OrthoDB" id="4368319at2759"/>
<keyword evidence="3" id="KW-1185">Reference proteome</keyword>
<sequence length="134" mass="15428">MQAKIRQYRADPLKVRNGQIKRLLRELIAHIDRVDTTLPGLRIRSRRPSPSLASQSQHTIPGHSSVDMYSQPPSTKHSDQELIAIGKYAAMRCDFVEAKSRLLQISNKAVLERQLKELDRARQAQIQTKKDFER</sequence>
<gene>
    <name evidence="2" type="ORF">PEGY_LOCUS8963</name>
</gene>